<dbReference type="PROSITE" id="PS51435">
    <property type="entry name" value="AP_NUCLEASE_F1_4"/>
    <property type="match status" value="1"/>
</dbReference>
<evidence type="ECO:0000256" key="3">
    <source>
        <dbReference type="ARBA" id="ARBA00022723"/>
    </source>
</evidence>
<organism evidence="8 9">
    <name type="scientific">Nostocoides vanveenii</name>
    <dbReference type="NCBI Taxonomy" id="330835"/>
    <lineage>
        <taxon>Bacteria</taxon>
        <taxon>Bacillati</taxon>
        <taxon>Actinomycetota</taxon>
        <taxon>Actinomycetes</taxon>
        <taxon>Micrococcales</taxon>
        <taxon>Intrasporangiaceae</taxon>
        <taxon>Nostocoides</taxon>
    </lineage>
</organism>
<comment type="similarity">
    <text evidence="2">Belongs to the DNA repair enzymes AP/ExoA family.</text>
</comment>
<keyword evidence="5" id="KW-0460">Magnesium</keyword>
<evidence type="ECO:0000256" key="4">
    <source>
        <dbReference type="ARBA" id="ARBA00022801"/>
    </source>
</evidence>
<keyword evidence="9" id="KW-1185">Reference proteome</keyword>
<dbReference type="PANTHER" id="PTHR43250:SF2">
    <property type="entry name" value="EXODEOXYRIBONUCLEASE III"/>
    <property type="match status" value="1"/>
</dbReference>
<keyword evidence="3" id="KW-0479">Metal-binding</keyword>
<evidence type="ECO:0000256" key="2">
    <source>
        <dbReference type="ARBA" id="ARBA00007092"/>
    </source>
</evidence>
<evidence type="ECO:0000256" key="1">
    <source>
        <dbReference type="ARBA" id="ARBA00001946"/>
    </source>
</evidence>
<dbReference type="InterPro" id="IPR036691">
    <property type="entry name" value="Endo/exonu/phosph_ase_sf"/>
</dbReference>
<protein>
    <recommendedName>
        <fullName evidence="7">Endonuclease/exonuclease/phosphatase domain-containing protein</fullName>
    </recommendedName>
</protein>
<dbReference type="InterPro" id="IPR005135">
    <property type="entry name" value="Endo/exonuclease/phosphatase"/>
</dbReference>
<name>A0ABN2KW93_9MICO</name>
<evidence type="ECO:0000313" key="9">
    <source>
        <dbReference type="Proteomes" id="UP001501475"/>
    </source>
</evidence>
<evidence type="ECO:0000313" key="8">
    <source>
        <dbReference type="EMBL" id="GAA1766547.1"/>
    </source>
</evidence>
<comment type="cofactor">
    <cofactor evidence="1">
        <name>Mg(2+)</name>
        <dbReference type="ChEBI" id="CHEBI:18420"/>
    </cofactor>
</comment>
<dbReference type="SUPFAM" id="SSF56219">
    <property type="entry name" value="DNase I-like"/>
    <property type="match status" value="1"/>
</dbReference>
<dbReference type="NCBIfam" id="TIGR00195">
    <property type="entry name" value="exoDNase_III"/>
    <property type="match status" value="1"/>
</dbReference>
<evidence type="ECO:0000256" key="6">
    <source>
        <dbReference type="SAM" id="MobiDB-lite"/>
    </source>
</evidence>
<dbReference type="EMBL" id="BAAAPN010000057">
    <property type="protein sequence ID" value="GAA1766547.1"/>
    <property type="molecule type" value="Genomic_DNA"/>
</dbReference>
<evidence type="ECO:0000259" key="7">
    <source>
        <dbReference type="Pfam" id="PF03372"/>
    </source>
</evidence>
<dbReference type="NCBIfam" id="TIGR00633">
    <property type="entry name" value="xth"/>
    <property type="match status" value="1"/>
</dbReference>
<evidence type="ECO:0000256" key="5">
    <source>
        <dbReference type="ARBA" id="ARBA00022842"/>
    </source>
</evidence>
<comment type="caution">
    <text evidence="8">The sequence shown here is derived from an EMBL/GenBank/DDBJ whole genome shotgun (WGS) entry which is preliminary data.</text>
</comment>
<dbReference type="Proteomes" id="UP001501475">
    <property type="component" value="Unassembled WGS sequence"/>
</dbReference>
<feature type="region of interest" description="Disordered" evidence="6">
    <location>
        <begin position="357"/>
        <end position="376"/>
    </location>
</feature>
<sequence length="376" mass="41935">MMRPCPRSRMALAAAWVKTRTARHSTSKSLLVGGLGVEEAASQSEAGVVDEHLDRPFGVGHPVGDARHVRAHAQISRQHLYPDPVCRSQPPRRRLQSRCAGVARRPGRGLGYRGRMRIATWNVNSIRSRIERVIPWLERSDVDVLAIQETKTREDQFPFFRFEELGYEVAHHGYNQWNGVAIASRVGLTDVVAGFADAPLWGEATSAEARHLGATCGGIRVNSLYVPNGRNILDPHMDYKIDWLGRLRDAAQGWLADGPSVLMGDWNIAPRDEDVWSMEFYIDKSHVSPRERAAFAAILDAGYLDLVRPLLPGPKVYTYWDYQQLRFQKGRGMRIDFVLGSPDVAARVTGAVIDREERKGKGASDHAPVTVELADA</sequence>
<dbReference type="InterPro" id="IPR037493">
    <property type="entry name" value="ExoIII-like"/>
</dbReference>
<dbReference type="InterPro" id="IPR004808">
    <property type="entry name" value="AP_endonuc_1"/>
</dbReference>
<reference evidence="8 9" key="1">
    <citation type="journal article" date="2019" name="Int. J. Syst. Evol. Microbiol.">
        <title>The Global Catalogue of Microorganisms (GCM) 10K type strain sequencing project: providing services to taxonomists for standard genome sequencing and annotation.</title>
        <authorList>
            <consortium name="The Broad Institute Genomics Platform"/>
            <consortium name="The Broad Institute Genome Sequencing Center for Infectious Disease"/>
            <person name="Wu L."/>
            <person name="Ma J."/>
        </authorList>
    </citation>
    <scope>NUCLEOTIDE SEQUENCE [LARGE SCALE GENOMIC DNA]</scope>
    <source>
        <strain evidence="8 9">JCM 15591</strain>
    </source>
</reference>
<dbReference type="Gene3D" id="3.60.10.10">
    <property type="entry name" value="Endonuclease/exonuclease/phosphatase"/>
    <property type="match status" value="1"/>
</dbReference>
<gene>
    <name evidence="8" type="ORF">GCM10009810_26710</name>
</gene>
<feature type="domain" description="Endonuclease/exonuclease/phosphatase" evidence="7">
    <location>
        <begin position="119"/>
        <end position="366"/>
    </location>
</feature>
<dbReference type="CDD" id="cd09086">
    <property type="entry name" value="ExoIII-like_AP-endo"/>
    <property type="match status" value="1"/>
</dbReference>
<keyword evidence="4" id="KW-0378">Hydrolase</keyword>
<accession>A0ABN2KW93</accession>
<dbReference type="PANTHER" id="PTHR43250">
    <property type="entry name" value="EXODEOXYRIBONUCLEASE III"/>
    <property type="match status" value="1"/>
</dbReference>
<proteinExistence type="inferred from homology"/>
<dbReference type="Pfam" id="PF03372">
    <property type="entry name" value="Exo_endo_phos"/>
    <property type="match status" value="1"/>
</dbReference>